<evidence type="ECO:0000313" key="3">
    <source>
        <dbReference type="WBParaSite" id="SBAD_0001001501-mRNA-1"/>
    </source>
</evidence>
<organism evidence="3">
    <name type="scientific">Soboliphyme baturini</name>
    <dbReference type="NCBI Taxonomy" id="241478"/>
    <lineage>
        <taxon>Eukaryota</taxon>
        <taxon>Metazoa</taxon>
        <taxon>Ecdysozoa</taxon>
        <taxon>Nematoda</taxon>
        <taxon>Enoplea</taxon>
        <taxon>Dorylaimia</taxon>
        <taxon>Dioctophymatida</taxon>
        <taxon>Dioctophymatoidea</taxon>
        <taxon>Soboliphymatidae</taxon>
        <taxon>Soboliphyme</taxon>
    </lineage>
</organism>
<evidence type="ECO:0000313" key="1">
    <source>
        <dbReference type="EMBL" id="VDP24828.1"/>
    </source>
</evidence>
<dbReference type="WBParaSite" id="SBAD_0001001501-mRNA-1">
    <property type="protein sequence ID" value="SBAD_0001001501-mRNA-1"/>
    <property type="gene ID" value="SBAD_0001001501"/>
</dbReference>
<sequence length="110" mass="12482">MNDFPIPLTDLPIYAFSNLCQCPKDENKKCSKVGLFCYTDDPEVPWEPCFVSCRSKTHCTIEIDETNCIDPRKEVDLYLGLRNFTNDGFACSNWLPSSGIPARLLELGKK</sequence>
<keyword evidence="2" id="KW-1185">Reference proteome</keyword>
<protein>
    <submittedName>
        <fullName evidence="1 3">Uncharacterized protein</fullName>
    </submittedName>
</protein>
<reference evidence="1 2" key="2">
    <citation type="submission" date="2018-11" db="EMBL/GenBank/DDBJ databases">
        <authorList>
            <consortium name="Pathogen Informatics"/>
        </authorList>
    </citation>
    <scope>NUCLEOTIDE SEQUENCE [LARGE SCALE GENOMIC DNA]</scope>
</reference>
<accession>A0A183J1B9</accession>
<dbReference type="Proteomes" id="UP000270296">
    <property type="component" value="Unassembled WGS sequence"/>
</dbReference>
<dbReference type="OrthoDB" id="5917794at2759"/>
<gene>
    <name evidence="1" type="ORF">SBAD_LOCUS9667</name>
</gene>
<dbReference type="EMBL" id="UZAM01013015">
    <property type="protein sequence ID" value="VDP24828.1"/>
    <property type="molecule type" value="Genomic_DNA"/>
</dbReference>
<evidence type="ECO:0000313" key="2">
    <source>
        <dbReference type="Proteomes" id="UP000270296"/>
    </source>
</evidence>
<dbReference type="AlphaFoldDB" id="A0A183J1B9"/>
<reference evidence="3" key="1">
    <citation type="submission" date="2016-06" db="UniProtKB">
        <authorList>
            <consortium name="WormBaseParasite"/>
        </authorList>
    </citation>
    <scope>IDENTIFICATION</scope>
</reference>
<proteinExistence type="predicted"/>
<name>A0A183J1B9_9BILA</name>